<comment type="caution">
    <text evidence="2">The sequence shown here is derived from an EMBL/GenBank/DDBJ whole genome shotgun (WGS) entry which is preliminary data.</text>
</comment>
<keyword evidence="1" id="KW-0472">Membrane</keyword>
<keyword evidence="1" id="KW-0812">Transmembrane</keyword>
<proteinExistence type="predicted"/>
<dbReference type="Proteomes" id="UP000655570">
    <property type="component" value="Unassembled WGS sequence"/>
</dbReference>
<organism evidence="2 3">
    <name type="scientific">Oerskovia merdavium</name>
    <dbReference type="NCBI Taxonomy" id="2762227"/>
    <lineage>
        <taxon>Bacteria</taxon>
        <taxon>Bacillati</taxon>
        <taxon>Actinomycetota</taxon>
        <taxon>Actinomycetes</taxon>
        <taxon>Micrococcales</taxon>
        <taxon>Cellulomonadaceae</taxon>
        <taxon>Oerskovia</taxon>
    </lineage>
</organism>
<feature type="transmembrane region" description="Helical" evidence="1">
    <location>
        <begin position="43"/>
        <end position="63"/>
    </location>
</feature>
<gene>
    <name evidence="2" type="ORF">H9641_17760</name>
</gene>
<dbReference type="PROSITE" id="PS51257">
    <property type="entry name" value="PROKAR_LIPOPROTEIN"/>
    <property type="match status" value="1"/>
</dbReference>
<sequence length="184" mass="19554">MRRTWIDCAVAGLIGVLGLYGCAVAVGISISPLSSATELAVGPYLGAVSMLSFVGSASVLYLLMTSNPHRRRVVTSGDGEWRVVTSPLGITCASSAMVPSDAREAALGRRVARALVSNNDANARQATAKSVEAVQLLGRIYRHAQLDQRNESLLSHTWPVLRADVLDFELHRTPEGAGPLRSTS</sequence>
<dbReference type="RefSeq" id="WP_191805750.1">
    <property type="nucleotide sequence ID" value="NZ_JACSQF010000024.1"/>
</dbReference>
<name>A0ABR8U3D4_9CELL</name>
<keyword evidence="1" id="KW-1133">Transmembrane helix</keyword>
<accession>A0ABR8U3D4</accession>
<protein>
    <recommendedName>
        <fullName evidence="4">DUF4239 domain-containing protein</fullName>
    </recommendedName>
</protein>
<evidence type="ECO:0000256" key="1">
    <source>
        <dbReference type="SAM" id="Phobius"/>
    </source>
</evidence>
<evidence type="ECO:0008006" key="4">
    <source>
        <dbReference type="Google" id="ProtNLM"/>
    </source>
</evidence>
<reference evidence="2 3" key="1">
    <citation type="submission" date="2020-08" db="EMBL/GenBank/DDBJ databases">
        <title>A Genomic Blueprint of the Chicken Gut Microbiome.</title>
        <authorList>
            <person name="Gilroy R."/>
            <person name="Ravi A."/>
            <person name="Getino M."/>
            <person name="Pursley I."/>
            <person name="Horton D.L."/>
            <person name="Alikhan N.-F."/>
            <person name="Baker D."/>
            <person name="Gharbi K."/>
            <person name="Hall N."/>
            <person name="Watson M."/>
            <person name="Adriaenssens E.M."/>
            <person name="Foster-Nyarko E."/>
            <person name="Jarju S."/>
            <person name="Secka A."/>
            <person name="Antonio M."/>
            <person name="Oren A."/>
            <person name="Chaudhuri R."/>
            <person name="La Ragione R.M."/>
            <person name="Hildebrand F."/>
            <person name="Pallen M.J."/>
        </authorList>
    </citation>
    <scope>NUCLEOTIDE SEQUENCE [LARGE SCALE GENOMIC DNA]</scope>
    <source>
        <strain evidence="2 3">Sa2CUA9</strain>
    </source>
</reference>
<dbReference type="EMBL" id="JACSQF010000024">
    <property type="protein sequence ID" value="MBD7982547.1"/>
    <property type="molecule type" value="Genomic_DNA"/>
</dbReference>
<keyword evidence="3" id="KW-1185">Reference proteome</keyword>
<evidence type="ECO:0000313" key="2">
    <source>
        <dbReference type="EMBL" id="MBD7982547.1"/>
    </source>
</evidence>
<evidence type="ECO:0000313" key="3">
    <source>
        <dbReference type="Proteomes" id="UP000655570"/>
    </source>
</evidence>